<dbReference type="SUPFAM" id="SSF52833">
    <property type="entry name" value="Thioredoxin-like"/>
    <property type="match status" value="1"/>
</dbReference>
<dbReference type="EMBL" id="ML986613">
    <property type="protein sequence ID" value="KAF2264779.1"/>
    <property type="molecule type" value="Genomic_DNA"/>
</dbReference>
<reference evidence="10" key="1">
    <citation type="journal article" date="2020" name="Stud. Mycol.">
        <title>101 Dothideomycetes genomes: A test case for predicting lifestyles and emergence of pathogens.</title>
        <authorList>
            <person name="Haridas S."/>
            <person name="Albert R."/>
            <person name="Binder M."/>
            <person name="Bloem J."/>
            <person name="LaButti K."/>
            <person name="Salamov A."/>
            <person name="Andreopoulos B."/>
            <person name="Baker S."/>
            <person name="Barry K."/>
            <person name="Bills G."/>
            <person name="Bluhm B."/>
            <person name="Cannon C."/>
            <person name="Castanera R."/>
            <person name="Culley D."/>
            <person name="Daum C."/>
            <person name="Ezra D."/>
            <person name="Gonzalez J."/>
            <person name="Henrissat B."/>
            <person name="Kuo A."/>
            <person name="Liang C."/>
            <person name="Lipzen A."/>
            <person name="Lutzoni F."/>
            <person name="Magnuson J."/>
            <person name="Mondo S."/>
            <person name="Nolan M."/>
            <person name="Ohm R."/>
            <person name="Pangilinan J."/>
            <person name="Park H.-J."/>
            <person name="Ramirez L."/>
            <person name="Alfaro M."/>
            <person name="Sun H."/>
            <person name="Tritt A."/>
            <person name="Yoshinaga Y."/>
            <person name="Zwiers L.-H."/>
            <person name="Turgeon B."/>
            <person name="Goodwin S."/>
            <person name="Spatafora J."/>
            <person name="Crous P."/>
            <person name="Grigoriev I."/>
        </authorList>
    </citation>
    <scope>NUCLEOTIDE SEQUENCE [LARGE SCALE GENOMIC DNA]</scope>
    <source>
        <strain evidence="10">CBS 304.66</strain>
    </source>
</reference>
<organism evidence="9 10">
    <name type="scientific">Lojkania enalia</name>
    <dbReference type="NCBI Taxonomy" id="147567"/>
    <lineage>
        <taxon>Eukaryota</taxon>
        <taxon>Fungi</taxon>
        <taxon>Dikarya</taxon>
        <taxon>Ascomycota</taxon>
        <taxon>Pezizomycotina</taxon>
        <taxon>Dothideomycetes</taxon>
        <taxon>Pleosporomycetidae</taxon>
        <taxon>Pleosporales</taxon>
        <taxon>Pleosporales incertae sedis</taxon>
        <taxon>Lojkania</taxon>
    </lineage>
</organism>
<dbReference type="GO" id="GO:0045454">
    <property type="term" value="P:cell redox homeostasis"/>
    <property type="evidence" value="ECO:0007669"/>
    <property type="project" value="TreeGrafter"/>
</dbReference>
<dbReference type="InterPro" id="IPR013766">
    <property type="entry name" value="Thioredoxin_domain"/>
</dbReference>
<sequence>MVPLKVGDSFPLGVIFDWAPIRNADPKIPPTISREYDASKEWKGKRIVLFSVPGAFTPLCQVRHLPPYIEKLDDLKNMGVDIVAVIGYNDPWTMCAWGKVNGISDDRILFLSDTKSQFSKNHGWGTGMDDRNGRWAMIIDDDKVFYAENETDPSAVTVSSVNAILAALIDLEYAA</sequence>
<feature type="domain" description="Thioredoxin" evidence="8">
    <location>
        <begin position="4"/>
        <end position="170"/>
    </location>
</feature>
<evidence type="ECO:0000259" key="8">
    <source>
        <dbReference type="PROSITE" id="PS51352"/>
    </source>
</evidence>
<dbReference type="InterPro" id="IPR037944">
    <property type="entry name" value="PRX5-like"/>
</dbReference>
<accession>A0A9P4N6J0</accession>
<evidence type="ECO:0000256" key="6">
    <source>
        <dbReference type="PIRSR" id="PIRSR637944-1"/>
    </source>
</evidence>
<evidence type="ECO:0000256" key="5">
    <source>
        <dbReference type="ARBA" id="ARBA00023284"/>
    </source>
</evidence>
<protein>
    <submittedName>
        <fullName evidence="9">AhpC/TSA family protein-like protein</fullName>
    </submittedName>
</protein>
<evidence type="ECO:0000256" key="7">
    <source>
        <dbReference type="RuleBase" id="RU366011"/>
    </source>
</evidence>
<dbReference type="PANTHER" id="PTHR10430:SF16">
    <property type="entry name" value="PEROXIREDOXIN-5, MITOCHONDRIAL"/>
    <property type="match status" value="1"/>
</dbReference>
<proteinExistence type="inferred from homology"/>
<dbReference type="GO" id="GO:0005739">
    <property type="term" value="C:mitochondrion"/>
    <property type="evidence" value="ECO:0007669"/>
    <property type="project" value="TreeGrafter"/>
</dbReference>
<dbReference type="Pfam" id="PF08534">
    <property type="entry name" value="Redoxin"/>
    <property type="match status" value="1"/>
</dbReference>
<dbReference type="PROSITE" id="PS51352">
    <property type="entry name" value="THIOREDOXIN_2"/>
    <property type="match status" value="1"/>
</dbReference>
<dbReference type="Gene3D" id="3.40.30.10">
    <property type="entry name" value="Glutaredoxin"/>
    <property type="match status" value="1"/>
</dbReference>
<keyword evidence="2 7" id="KW-0575">Peroxidase</keyword>
<name>A0A9P4N6J0_9PLEO</name>
<dbReference type="GO" id="GO:0005777">
    <property type="term" value="C:peroxisome"/>
    <property type="evidence" value="ECO:0007669"/>
    <property type="project" value="TreeGrafter"/>
</dbReference>
<evidence type="ECO:0000256" key="1">
    <source>
        <dbReference type="ARBA" id="ARBA00010505"/>
    </source>
</evidence>
<dbReference type="AlphaFoldDB" id="A0A9P4N6J0"/>
<dbReference type="CDD" id="cd03013">
    <property type="entry name" value="PRX5_like"/>
    <property type="match status" value="1"/>
</dbReference>
<dbReference type="PANTHER" id="PTHR10430">
    <property type="entry name" value="PEROXIREDOXIN"/>
    <property type="match status" value="1"/>
</dbReference>
<evidence type="ECO:0000256" key="4">
    <source>
        <dbReference type="ARBA" id="ARBA00023002"/>
    </source>
</evidence>
<evidence type="ECO:0000256" key="3">
    <source>
        <dbReference type="ARBA" id="ARBA00022862"/>
    </source>
</evidence>
<keyword evidence="5 7" id="KW-0676">Redox-active center</keyword>
<dbReference type="Proteomes" id="UP000800093">
    <property type="component" value="Unassembled WGS sequence"/>
</dbReference>
<dbReference type="InterPro" id="IPR036249">
    <property type="entry name" value="Thioredoxin-like_sf"/>
</dbReference>
<comment type="caution">
    <text evidence="9">The sequence shown here is derived from an EMBL/GenBank/DDBJ whole genome shotgun (WGS) entry which is preliminary data.</text>
</comment>
<keyword evidence="4 7" id="KW-0560">Oxidoreductase</keyword>
<gene>
    <name evidence="9" type="ORF">CC78DRAFT_532901</name>
</gene>
<keyword evidence="10" id="KW-1185">Reference proteome</keyword>
<evidence type="ECO:0000256" key="2">
    <source>
        <dbReference type="ARBA" id="ARBA00022559"/>
    </source>
</evidence>
<comment type="function">
    <text evidence="7">Thiol-specific peroxidase that catalyzes the reduction of hydrogen peroxide and organic hydroperoxides to water and alcohols, respectively. Plays a role in cell protection against oxidative stress by detoxifying peroxides.</text>
</comment>
<evidence type="ECO:0000313" key="10">
    <source>
        <dbReference type="Proteomes" id="UP000800093"/>
    </source>
</evidence>
<evidence type="ECO:0000313" key="9">
    <source>
        <dbReference type="EMBL" id="KAF2264779.1"/>
    </source>
</evidence>
<dbReference type="GO" id="GO:0034599">
    <property type="term" value="P:cellular response to oxidative stress"/>
    <property type="evidence" value="ECO:0007669"/>
    <property type="project" value="InterPro"/>
</dbReference>
<feature type="active site" description="Cysteine sulfenic acid (-SOH) intermediate" evidence="6">
    <location>
        <position position="60"/>
    </location>
</feature>
<dbReference type="InterPro" id="IPR013740">
    <property type="entry name" value="Redoxin"/>
</dbReference>
<keyword evidence="3 7" id="KW-0049">Antioxidant</keyword>
<dbReference type="GO" id="GO:0042744">
    <property type="term" value="P:hydrogen peroxide catabolic process"/>
    <property type="evidence" value="ECO:0007669"/>
    <property type="project" value="TreeGrafter"/>
</dbReference>
<dbReference type="GO" id="GO:0008379">
    <property type="term" value="F:thioredoxin peroxidase activity"/>
    <property type="evidence" value="ECO:0007669"/>
    <property type="project" value="InterPro"/>
</dbReference>
<dbReference type="OrthoDB" id="195498at2759"/>
<comment type="similarity">
    <text evidence="1 7">Belongs to the peroxiredoxin family. Prx5 subfamily.</text>
</comment>